<dbReference type="RefSeq" id="WP_072303667.1">
    <property type="nucleotide sequence ID" value="NZ_FPIY01000002.1"/>
</dbReference>
<dbReference type="Gene3D" id="3.40.30.10">
    <property type="entry name" value="Glutaredoxin"/>
    <property type="match status" value="1"/>
</dbReference>
<dbReference type="STRING" id="76595.SAMN05660313_02049"/>
<evidence type="ECO:0000313" key="2">
    <source>
        <dbReference type="EMBL" id="SFW49147.1"/>
    </source>
</evidence>
<dbReference type="InterPro" id="IPR036249">
    <property type="entry name" value="Thioredoxin-like_sf"/>
</dbReference>
<dbReference type="CDD" id="cd03024">
    <property type="entry name" value="DsbA_FrnE"/>
    <property type="match status" value="1"/>
</dbReference>
<dbReference type="InterPro" id="IPR001853">
    <property type="entry name" value="DSBA-like_thioredoxin_dom"/>
</dbReference>
<dbReference type="Pfam" id="PF01323">
    <property type="entry name" value="DSBA"/>
    <property type="match status" value="1"/>
</dbReference>
<organism evidence="2 3">
    <name type="scientific">Cellulophaga fucicola</name>
    <dbReference type="NCBI Taxonomy" id="76595"/>
    <lineage>
        <taxon>Bacteria</taxon>
        <taxon>Pseudomonadati</taxon>
        <taxon>Bacteroidota</taxon>
        <taxon>Flavobacteriia</taxon>
        <taxon>Flavobacteriales</taxon>
        <taxon>Flavobacteriaceae</taxon>
        <taxon>Cellulophaga</taxon>
    </lineage>
</organism>
<protein>
    <submittedName>
        <fullName evidence="2">Predicted dithiol-disulfide isomerase, DsbA family</fullName>
    </submittedName>
</protein>
<dbReference type="GO" id="GO:0016853">
    <property type="term" value="F:isomerase activity"/>
    <property type="evidence" value="ECO:0007669"/>
    <property type="project" value="UniProtKB-KW"/>
</dbReference>
<dbReference type="OrthoDB" id="9799122at2"/>
<keyword evidence="3" id="KW-1185">Reference proteome</keyword>
<dbReference type="PANTHER" id="PTHR13887">
    <property type="entry name" value="GLUTATHIONE S-TRANSFERASE KAPPA"/>
    <property type="match status" value="1"/>
</dbReference>
<keyword evidence="2" id="KW-0413">Isomerase</keyword>
<dbReference type="PANTHER" id="PTHR13887:SF41">
    <property type="entry name" value="THIOREDOXIN SUPERFAMILY PROTEIN"/>
    <property type="match status" value="1"/>
</dbReference>
<evidence type="ECO:0000259" key="1">
    <source>
        <dbReference type="Pfam" id="PF01323"/>
    </source>
</evidence>
<accession>A0A1K1PNV6</accession>
<name>A0A1K1PNV6_9FLAO</name>
<dbReference type="SUPFAM" id="SSF52833">
    <property type="entry name" value="Thioredoxin-like"/>
    <property type="match status" value="1"/>
</dbReference>
<dbReference type="GO" id="GO:0016491">
    <property type="term" value="F:oxidoreductase activity"/>
    <property type="evidence" value="ECO:0007669"/>
    <property type="project" value="InterPro"/>
</dbReference>
<evidence type="ECO:0000313" key="3">
    <source>
        <dbReference type="Proteomes" id="UP000183257"/>
    </source>
</evidence>
<feature type="domain" description="DSBA-like thioredoxin" evidence="1">
    <location>
        <begin position="2"/>
        <end position="204"/>
    </location>
</feature>
<proteinExistence type="predicted"/>
<sequence>MQIHIWSDIRCPFCYIGKRNFTAALDKFPHKDKITVEWKSFELDPNLKTQTDINAIDHFMQSKGVDEVNAKGMFNRVTEMASGVGLNFKIEDIVTANSLNAHRLLQYAKTVGFADTTKEALLKAHLEDGKNIDDIAFLVNTAISVGMEKAAVEEIYKTDAFTYEVRQDEMEARNIGVSGVPFFVLDNKYGVSGAQPVEAFTEALEQAWEKHQKESLTILPTTGGESCDVDGNCD</sequence>
<dbReference type="Proteomes" id="UP000183257">
    <property type="component" value="Unassembled WGS sequence"/>
</dbReference>
<dbReference type="AlphaFoldDB" id="A0A1K1PNV6"/>
<dbReference type="EMBL" id="FPIY01000002">
    <property type="protein sequence ID" value="SFW49147.1"/>
    <property type="molecule type" value="Genomic_DNA"/>
</dbReference>
<reference evidence="3" key="1">
    <citation type="submission" date="2016-11" db="EMBL/GenBank/DDBJ databases">
        <authorList>
            <person name="Varghese N."/>
            <person name="Submissions S."/>
        </authorList>
    </citation>
    <scope>NUCLEOTIDE SEQUENCE [LARGE SCALE GENOMIC DNA]</scope>
    <source>
        <strain evidence="3">DSM 24786</strain>
    </source>
</reference>
<gene>
    <name evidence="2" type="ORF">SAMN05660313_02049</name>
</gene>